<dbReference type="Proteomes" id="UP001530293">
    <property type="component" value="Unassembled WGS sequence"/>
</dbReference>
<keyword evidence="2" id="KW-0159">Chromosome partition</keyword>
<comment type="similarity">
    <text evidence="1">Belongs to the MIP18 family.</text>
</comment>
<dbReference type="Gene3D" id="6.10.250.1280">
    <property type="match status" value="1"/>
</dbReference>
<feature type="region of interest" description="Disordered" evidence="3">
    <location>
        <begin position="151"/>
        <end position="172"/>
    </location>
</feature>
<evidence type="ECO:0000256" key="1">
    <source>
        <dbReference type="ARBA" id="ARBA00010381"/>
    </source>
</evidence>
<evidence type="ECO:0000256" key="2">
    <source>
        <dbReference type="ARBA" id="ARBA00022829"/>
    </source>
</evidence>
<dbReference type="FunFam" id="3.30.300.130:FF:000004">
    <property type="entry name" value="cytosolic iron-sulfur assembly component 2A"/>
    <property type="match status" value="1"/>
</dbReference>
<gene>
    <name evidence="4" type="ORF">ACHAWU_008157</name>
</gene>
<dbReference type="PANTHER" id="PTHR12377:SF0">
    <property type="entry name" value="CYTOSOLIC IRON-SULFUR ASSEMBLY COMPONENT 2B"/>
    <property type="match status" value="1"/>
</dbReference>
<protein>
    <recommendedName>
        <fullName evidence="6">MIP18 family-like domain-containing protein</fullName>
    </recommendedName>
</protein>
<dbReference type="PANTHER" id="PTHR12377">
    <property type="entry name" value="CYTOSOLIC IRON-SULFUR ASSEMBLY COMPONENT 2B-RELATED"/>
    <property type="match status" value="1"/>
</dbReference>
<name>A0ABD3MEL5_9STRA</name>
<feature type="compositionally biased region" description="Basic and acidic residues" evidence="3">
    <location>
        <begin position="162"/>
        <end position="172"/>
    </location>
</feature>
<proteinExistence type="inferred from homology"/>
<sequence length="330" mass="36167">MQKDNPNPTVHETQKFIHPSHYSSTVHLLGSGEIRRYHLGGSPSSSNSPLPFDTANASEYHAIIDEDDYSPHWGLITAEERSVALALSEAAYPTTATSSNYYPSSSAIDSSASSTKLDILQQAGFALYHPHRIQNQCTAIRYPSFAPSSTINSEKISPLTPGEDKVQDEVEENKRDKITKNEVFQIIRNIQDPEHPLTLEQLNVVRLELVEVVDLKGGDSGASDADVTCASEVNENGSSAKKFSTVHVQFTPTIPHCSMATLIGLSLRVKLLRSLPSRFKISVKIESGTHVSEHAVNKQLADKERVRAALENEHLVGVVNRCIAGGMQMQ</sequence>
<dbReference type="InterPro" id="IPR039796">
    <property type="entry name" value="MIP18"/>
</dbReference>
<dbReference type="AlphaFoldDB" id="A0ABD3MEL5"/>
<organism evidence="4 5">
    <name type="scientific">Discostella pseudostelligera</name>
    <dbReference type="NCBI Taxonomy" id="259834"/>
    <lineage>
        <taxon>Eukaryota</taxon>
        <taxon>Sar</taxon>
        <taxon>Stramenopiles</taxon>
        <taxon>Ochrophyta</taxon>
        <taxon>Bacillariophyta</taxon>
        <taxon>Coscinodiscophyceae</taxon>
        <taxon>Thalassiosirophycidae</taxon>
        <taxon>Stephanodiscales</taxon>
        <taxon>Stephanodiscaceae</taxon>
        <taxon>Discostella</taxon>
    </lineage>
</organism>
<evidence type="ECO:0000313" key="4">
    <source>
        <dbReference type="EMBL" id="KAL3762454.1"/>
    </source>
</evidence>
<evidence type="ECO:0008006" key="6">
    <source>
        <dbReference type="Google" id="ProtNLM"/>
    </source>
</evidence>
<dbReference type="GO" id="GO:0007059">
    <property type="term" value="P:chromosome segregation"/>
    <property type="evidence" value="ECO:0007669"/>
    <property type="project" value="UniProtKB-KW"/>
</dbReference>
<keyword evidence="5" id="KW-1185">Reference proteome</keyword>
<dbReference type="SUPFAM" id="SSF117916">
    <property type="entry name" value="Fe-S cluster assembly (FSCA) domain-like"/>
    <property type="match status" value="1"/>
</dbReference>
<dbReference type="EMBL" id="JALLBG020000135">
    <property type="protein sequence ID" value="KAL3762454.1"/>
    <property type="molecule type" value="Genomic_DNA"/>
</dbReference>
<dbReference type="InterPro" id="IPR034904">
    <property type="entry name" value="FSCA_dom_sf"/>
</dbReference>
<evidence type="ECO:0000256" key="3">
    <source>
        <dbReference type="SAM" id="MobiDB-lite"/>
    </source>
</evidence>
<reference evidence="4 5" key="1">
    <citation type="submission" date="2024-10" db="EMBL/GenBank/DDBJ databases">
        <title>Updated reference genomes for cyclostephanoid diatoms.</title>
        <authorList>
            <person name="Roberts W.R."/>
            <person name="Alverson A.J."/>
        </authorList>
    </citation>
    <scope>NUCLEOTIDE SEQUENCE [LARGE SCALE GENOMIC DNA]</scope>
    <source>
        <strain evidence="4 5">AJA232-27</strain>
    </source>
</reference>
<accession>A0ABD3MEL5</accession>
<evidence type="ECO:0000313" key="5">
    <source>
        <dbReference type="Proteomes" id="UP001530293"/>
    </source>
</evidence>
<dbReference type="Gene3D" id="3.30.300.130">
    <property type="entry name" value="Fe-S cluster assembly (FSCA)"/>
    <property type="match status" value="1"/>
</dbReference>
<comment type="caution">
    <text evidence="4">The sequence shown here is derived from an EMBL/GenBank/DDBJ whole genome shotgun (WGS) entry which is preliminary data.</text>
</comment>